<name>A0A2S0MMN3_9RHOB</name>
<proteinExistence type="predicted"/>
<keyword evidence="2" id="KW-1185">Reference proteome</keyword>
<dbReference type="InterPro" id="IPR029058">
    <property type="entry name" value="AB_hydrolase_fold"/>
</dbReference>
<reference evidence="2" key="1">
    <citation type="submission" date="2018-03" db="EMBL/GenBank/DDBJ databases">
        <title>Genomic analysis of the strain SH-1 isolated from shrimp intestine.</title>
        <authorList>
            <person name="Kim Y.-S."/>
            <person name="Kim S.-E."/>
            <person name="Kim K.-H."/>
        </authorList>
    </citation>
    <scope>NUCLEOTIDE SEQUENCE [LARGE SCALE GENOMIC DNA]</scope>
    <source>
        <strain evidence="2">SH-1</strain>
    </source>
</reference>
<evidence type="ECO:0000313" key="2">
    <source>
        <dbReference type="Proteomes" id="UP000237655"/>
    </source>
</evidence>
<organism evidence="1 2">
    <name type="scientific">Pukyongiella litopenaei</name>
    <dbReference type="NCBI Taxonomy" id="2605946"/>
    <lineage>
        <taxon>Bacteria</taxon>
        <taxon>Pseudomonadati</taxon>
        <taxon>Pseudomonadota</taxon>
        <taxon>Alphaproteobacteria</taxon>
        <taxon>Rhodobacterales</taxon>
        <taxon>Paracoccaceae</taxon>
        <taxon>Pukyongiella</taxon>
    </lineage>
</organism>
<evidence type="ECO:0000313" key="1">
    <source>
        <dbReference type="EMBL" id="AVO36943.1"/>
    </source>
</evidence>
<sequence>MPLIRIDASADRPVAHDRSRPVDELLAEHLRGSGPVVVMIHGYKYQPGDPVRCPHRQIHALPAEPARGPSDAWPWPLGFGRGDRDEGLAIAFGWNARGWLHQAHDRAALAGRALAAALVPLHAADPSRPIHVIAHSLGVEPALEALHHLPAGAVDRMIALTGASYRSRAEAALTTPAGRMATFLNVTSRENALFDRMFEWLVPAPGDGDRAIGNGLAAPNAVTLRLDCPRVLAHLQQCGFPVAPPLRRVCHWSGYTRPGVMRLYRALLRNPAMMVRLRAGLPAPPAAAAWQLPIPRPAAPALPVARKA</sequence>
<gene>
    <name evidence="1" type="ORF">C6Y53_04015</name>
</gene>
<dbReference type="KEGG" id="thas:C6Y53_04015"/>
<dbReference type="RefSeq" id="WP_106471257.1">
    <property type="nucleotide sequence ID" value="NZ_CP027665.1"/>
</dbReference>
<dbReference type="Gene3D" id="3.40.50.1820">
    <property type="entry name" value="alpha/beta hydrolase"/>
    <property type="match status" value="1"/>
</dbReference>
<dbReference type="GO" id="GO:0016787">
    <property type="term" value="F:hydrolase activity"/>
    <property type="evidence" value="ECO:0007669"/>
    <property type="project" value="UniProtKB-KW"/>
</dbReference>
<keyword evidence="1" id="KW-0378">Hydrolase</keyword>
<dbReference type="EMBL" id="CP027665">
    <property type="protein sequence ID" value="AVO36943.1"/>
    <property type="molecule type" value="Genomic_DNA"/>
</dbReference>
<dbReference type="Proteomes" id="UP000237655">
    <property type="component" value="Chromosome"/>
</dbReference>
<dbReference type="SUPFAM" id="SSF53474">
    <property type="entry name" value="alpha/beta-Hydrolases"/>
    <property type="match status" value="1"/>
</dbReference>
<accession>A0A2S0MMN3</accession>
<dbReference type="InterPro" id="IPR010297">
    <property type="entry name" value="DUF900_hydrolase"/>
</dbReference>
<dbReference type="AlphaFoldDB" id="A0A2S0MMN3"/>
<dbReference type="Pfam" id="PF05990">
    <property type="entry name" value="DUF900"/>
    <property type="match status" value="1"/>
</dbReference>
<protein>
    <submittedName>
        <fullName evidence="1">Alpha/beta hydrolase</fullName>
    </submittedName>
</protein>